<dbReference type="InterPro" id="IPR011460">
    <property type="entry name" value="Lcl_C"/>
</dbReference>
<evidence type="ECO:0000313" key="7">
    <source>
        <dbReference type="Proteomes" id="UP000297855"/>
    </source>
</evidence>
<keyword evidence="2" id="KW-0812">Transmembrane</keyword>
<proteinExistence type="predicted"/>
<comment type="caution">
    <text evidence="6">The sequence shown here is derived from an EMBL/GenBank/DDBJ whole genome shotgun (WGS) entry which is preliminary data.</text>
</comment>
<gene>
    <name evidence="6" type="ORF">EHO61_10245</name>
</gene>
<dbReference type="Pfam" id="PF13205">
    <property type="entry name" value="Big_5"/>
    <property type="match status" value="1"/>
</dbReference>
<dbReference type="PANTHER" id="PTHR35812">
    <property type="entry name" value="LIPOPROTEIN"/>
    <property type="match status" value="1"/>
</dbReference>
<feature type="domain" description="SbsA Ig-like" evidence="4">
    <location>
        <begin position="582"/>
        <end position="710"/>
    </location>
</feature>
<dbReference type="OrthoDB" id="343463at2"/>
<evidence type="ECO:0000313" key="6">
    <source>
        <dbReference type="EMBL" id="TGK17847.1"/>
    </source>
</evidence>
<feature type="domain" description="GH29D-like beta-sandwich" evidence="5">
    <location>
        <begin position="400"/>
        <end position="469"/>
    </location>
</feature>
<name>A0A4R9GMX8_9LEPT</name>
<organism evidence="6 7">
    <name type="scientific">Leptospira fluminis</name>
    <dbReference type="NCBI Taxonomy" id="2484979"/>
    <lineage>
        <taxon>Bacteria</taxon>
        <taxon>Pseudomonadati</taxon>
        <taxon>Spirochaetota</taxon>
        <taxon>Spirochaetia</taxon>
        <taxon>Leptospirales</taxon>
        <taxon>Leptospiraceae</taxon>
        <taxon>Leptospira</taxon>
    </lineage>
</organism>
<feature type="domain" description="Lcl C-terminal" evidence="3">
    <location>
        <begin position="932"/>
        <end position="1054"/>
    </location>
</feature>
<evidence type="ECO:0000259" key="3">
    <source>
        <dbReference type="Pfam" id="PF07603"/>
    </source>
</evidence>
<keyword evidence="2" id="KW-1133">Transmembrane helix</keyword>
<dbReference type="Pfam" id="PF07603">
    <property type="entry name" value="Lcl_C"/>
    <property type="match status" value="2"/>
</dbReference>
<evidence type="ECO:0000259" key="5">
    <source>
        <dbReference type="Pfam" id="PF13290"/>
    </source>
</evidence>
<dbReference type="Pfam" id="PF13290">
    <property type="entry name" value="CHB_HEX_C_1"/>
    <property type="match status" value="2"/>
</dbReference>
<keyword evidence="1" id="KW-0732">Signal</keyword>
<keyword evidence="2" id="KW-0472">Membrane</keyword>
<sequence length="1056" mass="108725">MFQEISIKETSPNLSVPIVFWRFLNFVFAIFVRFFLGLLFCILTFGCKANDNSTASAILSALSQLLHGSGSSNSLSIGQSLNLNGNSSPAAWGTVVDPSNAGTAIGIALQSSNIPVMLFMYNNNGVPLGVDVNGDGIQDYYFCFSQSTVTLRTGINCSGNQVLVFPGQGYDTNGDGAPDNLILSSIVSDTVAPSSVISPNSGTYGGQRTVTVVCSDNVAPGDIAYTTDGTNPSFSPLVGRVYDAPSTSFTVGTAGDGTYTVKYFCRDMAGNSEVLHIAAYQINHNVPNITFVSGLSSPYVSVNSGAVPSSSFSWQSNQSGSYTIRQNATGCSDGTIIGSGTVTANTTVPSSISASQLSAGLNSIYICVAAGLTGSLSFNISRDDIAPSASTSPGAGVFGTSPQNISLSCIDTSSCTVAYTTDGTVPAINSLSGTVTNGLTYSGTPIALSGGTTAIQFIARDGAGNLSGVNSATYTINTSVATITVNSVTPQSISASVSSNVTVVWQSSSAGTYQVLVGGTDCTSGSLAGGTNVGGNAAAATPITSVLNNSNFANGSNTVRICVANASIAPQYGSSSFIVTKDSVAPTIQSSTPANGSFGVSPSSASATIVFSEPMNTSLSQLPASYVNACPASSSGTVYFEADLFDGSSFNCTDVTAVFTWLNGGTNLQINLSWLAFPENTKIQFTIPAASLTDAAGNPLAAASQIVFTTAPNQKKFPILQSGQTACWDANGNPVPCSGTGQDGNIQFGSVRNYLVTATASTSIIQDSVTGLVWKTCATPADWEIKTGACTKNSTTIVGPWTYSVDNSGTPSKFSGLNACSVLNASSYGGISTWRLPTLAELATISKYGSGASPAIDTSAFTNPTSGQSSNYWVNFWSATGNAGNGFYAWALSLSDGSVSPITKPNANQVFCVSGLNSTAVAQGFSVNNANGTVTDNATGLIWESCTAGLSGSSCSTGTAITYTWQNALSRCNALTTAGKSWRLPNVNELRSLVDYSKSSPAIDTTSFPGTVSSYYWTSTSYAQSPLNAWYVYFANGQMNPYTAKSSAYYVRCVTN</sequence>
<evidence type="ECO:0000256" key="1">
    <source>
        <dbReference type="ARBA" id="ARBA00022729"/>
    </source>
</evidence>
<evidence type="ECO:0000256" key="2">
    <source>
        <dbReference type="SAM" id="Phobius"/>
    </source>
</evidence>
<dbReference type="EMBL" id="RQEV01000011">
    <property type="protein sequence ID" value="TGK17847.1"/>
    <property type="molecule type" value="Genomic_DNA"/>
</dbReference>
<dbReference type="PANTHER" id="PTHR35812:SF1">
    <property type="entry name" value="LIPOPROTEIN"/>
    <property type="match status" value="1"/>
</dbReference>
<keyword evidence="7" id="KW-1185">Reference proteome</keyword>
<protein>
    <submittedName>
        <fullName evidence="6">DUF1566 domain-containing protein</fullName>
    </submittedName>
</protein>
<feature type="transmembrane region" description="Helical" evidence="2">
    <location>
        <begin position="20"/>
        <end position="45"/>
    </location>
</feature>
<feature type="domain" description="Lcl C-terminal" evidence="3">
    <location>
        <begin position="764"/>
        <end position="913"/>
    </location>
</feature>
<accession>A0A4R9GMX8</accession>
<reference evidence="6" key="1">
    <citation type="journal article" date="2019" name="PLoS Negl. Trop. Dis.">
        <title>Revisiting the worldwide diversity of Leptospira species in the environment.</title>
        <authorList>
            <person name="Vincent A.T."/>
            <person name="Schiettekatte O."/>
            <person name="Bourhy P."/>
            <person name="Veyrier F.J."/>
            <person name="Picardeau M."/>
        </authorList>
    </citation>
    <scope>NUCLEOTIDE SEQUENCE [LARGE SCALE GENOMIC DNA]</scope>
    <source>
        <strain evidence="6">SCS5</strain>
    </source>
</reference>
<feature type="domain" description="GH29D-like beta-sandwich" evidence="5">
    <location>
        <begin position="199"/>
        <end position="273"/>
    </location>
</feature>
<dbReference type="InterPro" id="IPR032812">
    <property type="entry name" value="SbsA_Ig"/>
</dbReference>
<dbReference type="Proteomes" id="UP000297855">
    <property type="component" value="Unassembled WGS sequence"/>
</dbReference>
<dbReference type="InterPro" id="IPR059177">
    <property type="entry name" value="GH29D-like_dom"/>
</dbReference>
<dbReference type="AlphaFoldDB" id="A0A4R9GMX8"/>
<evidence type="ECO:0000259" key="4">
    <source>
        <dbReference type="Pfam" id="PF13205"/>
    </source>
</evidence>